<evidence type="ECO:0000256" key="4">
    <source>
        <dbReference type="ARBA" id="ARBA00023163"/>
    </source>
</evidence>
<name>A0ABV1D2M0_9FIRM</name>
<evidence type="ECO:0000256" key="2">
    <source>
        <dbReference type="ARBA" id="ARBA00023015"/>
    </source>
</evidence>
<feature type="domain" description="HTH lysR-type" evidence="5">
    <location>
        <begin position="1"/>
        <end position="60"/>
    </location>
</feature>
<dbReference type="PANTHER" id="PTHR30126:SF40">
    <property type="entry name" value="HTH-TYPE TRANSCRIPTIONAL REGULATOR GLTR"/>
    <property type="match status" value="1"/>
</dbReference>
<dbReference type="Proteomes" id="UP001454086">
    <property type="component" value="Unassembled WGS sequence"/>
</dbReference>
<evidence type="ECO:0000256" key="1">
    <source>
        <dbReference type="ARBA" id="ARBA00009437"/>
    </source>
</evidence>
<dbReference type="InterPro" id="IPR036390">
    <property type="entry name" value="WH_DNA-bd_sf"/>
</dbReference>
<keyword evidence="7" id="KW-1185">Reference proteome</keyword>
<dbReference type="PROSITE" id="PS50931">
    <property type="entry name" value="HTH_LYSR"/>
    <property type="match status" value="1"/>
</dbReference>
<protein>
    <submittedName>
        <fullName evidence="6">LysR family transcriptional regulator</fullName>
    </submittedName>
</protein>
<keyword evidence="3" id="KW-0238">DNA-binding</keyword>
<dbReference type="Pfam" id="PF00126">
    <property type="entry name" value="HTH_1"/>
    <property type="match status" value="1"/>
</dbReference>
<organism evidence="6 7">
    <name type="scientific">Enterocloster hominis</name>
    <name type="common">ex Hitch et al. 2024</name>
    <dbReference type="NCBI Taxonomy" id="1917870"/>
    <lineage>
        <taxon>Bacteria</taxon>
        <taxon>Bacillati</taxon>
        <taxon>Bacillota</taxon>
        <taxon>Clostridia</taxon>
        <taxon>Lachnospirales</taxon>
        <taxon>Lachnospiraceae</taxon>
        <taxon>Enterocloster</taxon>
    </lineage>
</organism>
<evidence type="ECO:0000313" key="6">
    <source>
        <dbReference type="EMBL" id="MEQ2424640.1"/>
    </source>
</evidence>
<dbReference type="EMBL" id="JBBMFM010000016">
    <property type="protein sequence ID" value="MEQ2424640.1"/>
    <property type="molecule type" value="Genomic_DNA"/>
</dbReference>
<reference evidence="6 7" key="1">
    <citation type="submission" date="2024-03" db="EMBL/GenBank/DDBJ databases">
        <title>Human intestinal bacterial collection.</title>
        <authorList>
            <person name="Pauvert C."/>
            <person name="Hitch T.C.A."/>
            <person name="Clavel T."/>
        </authorList>
    </citation>
    <scope>NUCLEOTIDE SEQUENCE [LARGE SCALE GENOMIC DNA]</scope>
    <source>
        <strain evidence="6 7">CLA-SR-H021</strain>
    </source>
</reference>
<keyword evidence="2" id="KW-0805">Transcription regulation</keyword>
<evidence type="ECO:0000313" key="7">
    <source>
        <dbReference type="Proteomes" id="UP001454086"/>
    </source>
</evidence>
<dbReference type="SUPFAM" id="SSF46785">
    <property type="entry name" value="Winged helix' DNA-binding domain"/>
    <property type="match status" value="1"/>
</dbReference>
<proteinExistence type="inferred from homology"/>
<dbReference type="Gene3D" id="1.10.10.10">
    <property type="entry name" value="Winged helix-like DNA-binding domain superfamily/Winged helix DNA-binding domain"/>
    <property type="match status" value="1"/>
</dbReference>
<dbReference type="InterPro" id="IPR000847">
    <property type="entry name" value="LysR_HTH_N"/>
</dbReference>
<dbReference type="RefSeq" id="WP_025485320.1">
    <property type="nucleotide sequence ID" value="NZ_JBBMFM010000016.1"/>
</dbReference>
<accession>A0ABV1D2M0</accession>
<dbReference type="Gene3D" id="3.40.190.290">
    <property type="match status" value="1"/>
</dbReference>
<dbReference type="InterPro" id="IPR036388">
    <property type="entry name" value="WH-like_DNA-bd_sf"/>
</dbReference>
<keyword evidence="4" id="KW-0804">Transcription</keyword>
<evidence type="ECO:0000259" key="5">
    <source>
        <dbReference type="PROSITE" id="PS50931"/>
    </source>
</evidence>
<dbReference type="CDD" id="cd05466">
    <property type="entry name" value="PBP2_LTTR_substrate"/>
    <property type="match status" value="1"/>
</dbReference>
<dbReference type="PANTHER" id="PTHR30126">
    <property type="entry name" value="HTH-TYPE TRANSCRIPTIONAL REGULATOR"/>
    <property type="match status" value="1"/>
</dbReference>
<gene>
    <name evidence="6" type="ORF">WMQ36_06620</name>
</gene>
<dbReference type="SUPFAM" id="SSF53850">
    <property type="entry name" value="Periplasmic binding protein-like II"/>
    <property type="match status" value="2"/>
</dbReference>
<evidence type="ECO:0000256" key="3">
    <source>
        <dbReference type="ARBA" id="ARBA00023125"/>
    </source>
</evidence>
<comment type="caution">
    <text evidence="6">The sequence shown here is derived from an EMBL/GenBank/DDBJ whole genome shotgun (WGS) entry which is preliminary data.</text>
</comment>
<sequence length="366" mass="40338">MNRGDLQLFMTILEENNLIKAAGLLYLSPSTAGSRLRAMEDELGFELFERKRGVKTALPTPKGQEFARVAAQMLALWNEADQITHSQETPTLSIATVDSFLDYNLSPLYRELVTDHGFSLDIKCYPADMIYSLVSSKQADVGFALYHTSCPHVDVVPIMEDEMVLVVPSGEDSWWKAACVSGSGSVSSSFPAQESTCPSASVHEAIPLSAPVHEAICPSTPVHEAICPSAPVHKAIHPSSLPPEKELMTGSRFNSNMGWGPEFRLWHDRYINPQVRPLVTASSISILTGFLEGRDYWTIMPATTANGLKAHYPITILPLSPAPPGRTLYMLTHESPSSLSAKNTDIFSRYLRDYLKMHCPEGNLME</sequence>
<comment type="similarity">
    <text evidence="1">Belongs to the LysR transcriptional regulatory family.</text>
</comment>